<dbReference type="AlphaFoldDB" id="A0A1B1Z1Z7"/>
<sequence>MKLKKELDTELLERLLFKDPEALKQLVSSYSTLLFQIAFRITGDQKASEKILSDIFRELWDKPNKFTQTEDTFHSSYLIKRCKIKCVQFEETHIKSLLSKKSKNYIAACRSI</sequence>
<dbReference type="GO" id="GO:0003700">
    <property type="term" value="F:DNA-binding transcription factor activity"/>
    <property type="evidence" value="ECO:0007669"/>
    <property type="project" value="InterPro"/>
</dbReference>
<dbReference type="RefSeq" id="WP_066287299.1">
    <property type="nucleotide sequence ID" value="NZ_CP016761.1"/>
</dbReference>
<reference evidence="1 2" key="1">
    <citation type="submission" date="2016-08" db="EMBL/GenBank/DDBJ databases">
        <title>Complete genome sequence of Fictibacillus arsenicus G25-54, a strain with toxicity to nematodes and a potential arsenic-resistance activity.</title>
        <authorList>
            <person name="Zheng Z."/>
        </authorList>
    </citation>
    <scope>NUCLEOTIDE SEQUENCE [LARGE SCALE GENOMIC DNA]</scope>
    <source>
        <strain evidence="1 2">G25-54</strain>
    </source>
</reference>
<accession>A0A1B1Z1Z7</accession>
<keyword evidence="2" id="KW-1185">Reference proteome</keyword>
<dbReference type="Gene3D" id="1.10.1740.10">
    <property type="match status" value="1"/>
</dbReference>
<dbReference type="KEGG" id="far:ABE41_005475"/>
<dbReference type="SUPFAM" id="SSF88946">
    <property type="entry name" value="Sigma2 domain of RNA polymerase sigma factors"/>
    <property type="match status" value="1"/>
</dbReference>
<evidence type="ECO:0000313" key="1">
    <source>
        <dbReference type="EMBL" id="ANX11450.1"/>
    </source>
</evidence>
<proteinExistence type="predicted"/>
<dbReference type="EMBL" id="CP016761">
    <property type="protein sequence ID" value="ANX11450.1"/>
    <property type="molecule type" value="Genomic_DNA"/>
</dbReference>
<dbReference type="STRING" id="255247.ABE41_005475"/>
<dbReference type="Proteomes" id="UP000077412">
    <property type="component" value="Chromosome"/>
</dbReference>
<organism evidence="1 2">
    <name type="scientific">Fictibacillus arsenicus</name>
    <dbReference type="NCBI Taxonomy" id="255247"/>
    <lineage>
        <taxon>Bacteria</taxon>
        <taxon>Bacillati</taxon>
        <taxon>Bacillota</taxon>
        <taxon>Bacilli</taxon>
        <taxon>Bacillales</taxon>
        <taxon>Fictibacillaceae</taxon>
        <taxon>Fictibacillus</taxon>
    </lineage>
</organism>
<protein>
    <submittedName>
        <fullName evidence="1">Uncharacterized protein</fullName>
    </submittedName>
</protein>
<dbReference type="GO" id="GO:0006352">
    <property type="term" value="P:DNA-templated transcription initiation"/>
    <property type="evidence" value="ECO:0007669"/>
    <property type="project" value="InterPro"/>
</dbReference>
<gene>
    <name evidence="1" type="ORF">ABE41_005475</name>
</gene>
<dbReference type="OrthoDB" id="2453980at2"/>
<dbReference type="InterPro" id="IPR013325">
    <property type="entry name" value="RNA_pol_sigma_r2"/>
</dbReference>
<evidence type="ECO:0000313" key="2">
    <source>
        <dbReference type="Proteomes" id="UP000077412"/>
    </source>
</evidence>
<name>A0A1B1Z1Z7_9BACL</name>